<dbReference type="SUPFAM" id="SSF54211">
    <property type="entry name" value="Ribosomal protein S5 domain 2-like"/>
    <property type="match status" value="1"/>
</dbReference>
<dbReference type="EMBL" id="LNQE01001512">
    <property type="protein sequence ID" value="KUG16134.1"/>
    <property type="molecule type" value="Genomic_DNA"/>
</dbReference>
<proteinExistence type="predicted"/>
<sequence length="376" mass="41646">MAGSYLLNLHRSLCDRGAILAKILIRGGDLDLVEYEFQPFVPGQCIKTLGLEKDYQLTPVSGKITVTAPGRIHLTVLDMNRFAPDRPGGGGMGFALQIYCSAQVECIPSGLEIDYSREPIIRHFAEVFRKTVRYEGGFRIVVRDHQKKHVGLGSTGSVLLALGHAMNSALGSPLNREQIRMLIGNNYVEETEDGRVTNGFETGVGPAAATYGGMVITGDELALVYQHRFAEGKNVFITIPPTIVSSAGRSEFDLLMNRARNLDYQDRELKAYLMLMDLIPALEKSDLRKIGDTIWEIEFRGSKRAEVEHHGFEIYRYMSILRDADLEFVGMSSVGPSIAIVTERSRDEVAKIIEPVGLKIAVETKVDNIGLTIRVD</sequence>
<organism evidence="2">
    <name type="scientific">hydrocarbon metagenome</name>
    <dbReference type="NCBI Taxonomy" id="938273"/>
    <lineage>
        <taxon>unclassified sequences</taxon>
        <taxon>metagenomes</taxon>
        <taxon>ecological metagenomes</taxon>
    </lineage>
</organism>
<evidence type="ECO:0000313" key="2">
    <source>
        <dbReference type="EMBL" id="KUG16134.1"/>
    </source>
</evidence>
<dbReference type="InterPro" id="IPR014721">
    <property type="entry name" value="Ribsml_uS5_D2-typ_fold_subgr"/>
</dbReference>
<feature type="domain" description="GHMP kinase N-terminal" evidence="1">
    <location>
        <begin position="122"/>
        <end position="182"/>
    </location>
</feature>
<accession>A0A0W8F5E6</accession>
<gene>
    <name evidence="2" type="ORF">ASZ90_014176</name>
</gene>
<dbReference type="Pfam" id="PF00288">
    <property type="entry name" value="GHMP_kinases_N"/>
    <property type="match status" value="1"/>
</dbReference>
<dbReference type="InterPro" id="IPR020568">
    <property type="entry name" value="Ribosomal_Su5_D2-typ_SF"/>
</dbReference>
<name>A0A0W8F5E6_9ZZZZ</name>
<protein>
    <submittedName>
        <fullName evidence="2">Beta-ribofuranosylaminobenzene 5'-phosphate synthase</fullName>
    </submittedName>
</protein>
<evidence type="ECO:0000259" key="1">
    <source>
        <dbReference type="Pfam" id="PF00288"/>
    </source>
</evidence>
<dbReference type="Gene3D" id="3.30.230.10">
    <property type="match status" value="1"/>
</dbReference>
<dbReference type="AlphaFoldDB" id="A0A0W8F5E6"/>
<dbReference type="GO" id="GO:0005524">
    <property type="term" value="F:ATP binding"/>
    <property type="evidence" value="ECO:0007669"/>
    <property type="project" value="InterPro"/>
</dbReference>
<comment type="caution">
    <text evidence="2">The sequence shown here is derived from an EMBL/GenBank/DDBJ whole genome shotgun (WGS) entry which is preliminary data.</text>
</comment>
<dbReference type="InterPro" id="IPR006204">
    <property type="entry name" value="GHMP_kinase_N_dom"/>
</dbReference>
<reference evidence="2" key="1">
    <citation type="journal article" date="2015" name="Proc. Natl. Acad. Sci. U.S.A.">
        <title>Networks of energetic and metabolic interactions define dynamics in microbial communities.</title>
        <authorList>
            <person name="Embree M."/>
            <person name="Liu J.K."/>
            <person name="Al-Bassam M.M."/>
            <person name="Zengler K."/>
        </authorList>
    </citation>
    <scope>NUCLEOTIDE SEQUENCE</scope>
</reference>